<feature type="compositionally biased region" description="Basic and acidic residues" evidence="1">
    <location>
        <begin position="26"/>
        <end position="36"/>
    </location>
</feature>
<comment type="caution">
    <text evidence="2">The sequence shown here is derived from an EMBL/GenBank/DDBJ whole genome shotgun (WGS) entry which is preliminary data.</text>
</comment>
<dbReference type="Proteomes" id="UP000516437">
    <property type="component" value="Chromosome 8"/>
</dbReference>
<evidence type="ECO:0000256" key="1">
    <source>
        <dbReference type="SAM" id="MobiDB-lite"/>
    </source>
</evidence>
<sequence>MSFNRTIGSLQRAPISVGSKGKKKAKTTEESHPTPEEYIYREVIGDRILMQTARMRKKNPSLELLPQPLELPMSQELRESHTPHLHFPLCIWGHNSVYLPSSSHEPQLGSFEVSFGEIKEEQKKLGQQLENLAIDMKTGFDDIKKLFAAHDEHFILLDKDVRLLKH</sequence>
<evidence type="ECO:0000313" key="2">
    <source>
        <dbReference type="EMBL" id="KAB1202658.1"/>
    </source>
</evidence>
<accession>A0A6A1US71</accession>
<dbReference type="EMBL" id="RXIC02000026">
    <property type="protein sequence ID" value="KAB1202658.1"/>
    <property type="molecule type" value="Genomic_DNA"/>
</dbReference>
<gene>
    <name evidence="2" type="ORF">CJ030_MR8G020278</name>
</gene>
<organism evidence="2 3">
    <name type="scientific">Morella rubra</name>
    <name type="common">Chinese bayberry</name>
    <dbReference type="NCBI Taxonomy" id="262757"/>
    <lineage>
        <taxon>Eukaryota</taxon>
        <taxon>Viridiplantae</taxon>
        <taxon>Streptophyta</taxon>
        <taxon>Embryophyta</taxon>
        <taxon>Tracheophyta</taxon>
        <taxon>Spermatophyta</taxon>
        <taxon>Magnoliopsida</taxon>
        <taxon>eudicotyledons</taxon>
        <taxon>Gunneridae</taxon>
        <taxon>Pentapetalae</taxon>
        <taxon>rosids</taxon>
        <taxon>fabids</taxon>
        <taxon>Fagales</taxon>
        <taxon>Myricaceae</taxon>
        <taxon>Morella</taxon>
    </lineage>
</organism>
<keyword evidence="3" id="KW-1185">Reference proteome</keyword>
<protein>
    <submittedName>
        <fullName evidence="2">Uncharacterized protein</fullName>
    </submittedName>
</protein>
<name>A0A6A1US71_9ROSI</name>
<feature type="region of interest" description="Disordered" evidence="1">
    <location>
        <begin position="1"/>
        <end position="36"/>
    </location>
</feature>
<dbReference type="AlphaFoldDB" id="A0A6A1US71"/>
<proteinExistence type="predicted"/>
<reference evidence="2 3" key="1">
    <citation type="journal article" date="2019" name="Plant Biotechnol. J.">
        <title>The red bayberry genome and genetic basis of sex determination.</title>
        <authorList>
            <person name="Jia H.M."/>
            <person name="Jia H.J."/>
            <person name="Cai Q.L."/>
            <person name="Wang Y."/>
            <person name="Zhao H.B."/>
            <person name="Yang W.F."/>
            <person name="Wang G.Y."/>
            <person name="Li Y.H."/>
            <person name="Zhan D.L."/>
            <person name="Shen Y.T."/>
            <person name="Niu Q.F."/>
            <person name="Chang L."/>
            <person name="Qiu J."/>
            <person name="Zhao L."/>
            <person name="Xie H.B."/>
            <person name="Fu W.Y."/>
            <person name="Jin J."/>
            <person name="Li X.W."/>
            <person name="Jiao Y."/>
            <person name="Zhou C.C."/>
            <person name="Tu T."/>
            <person name="Chai C.Y."/>
            <person name="Gao J.L."/>
            <person name="Fan L.J."/>
            <person name="van de Weg E."/>
            <person name="Wang J.Y."/>
            <person name="Gao Z.S."/>
        </authorList>
    </citation>
    <scope>NUCLEOTIDE SEQUENCE [LARGE SCALE GENOMIC DNA]</scope>
    <source>
        <tissue evidence="2">Leaves</tissue>
    </source>
</reference>
<evidence type="ECO:0000313" key="3">
    <source>
        <dbReference type="Proteomes" id="UP000516437"/>
    </source>
</evidence>